<comment type="caution">
    <text evidence="2">The sequence shown here is derived from an EMBL/GenBank/DDBJ whole genome shotgun (WGS) entry which is preliminary data.</text>
</comment>
<evidence type="ECO:0000256" key="1">
    <source>
        <dbReference type="SAM" id="MobiDB-lite"/>
    </source>
</evidence>
<accession>A0ABW6X5E0</accession>
<organism evidence="2 3">
    <name type="scientific">Streptomyces argenteolus</name>
    <dbReference type="NCBI Taxonomy" id="67274"/>
    <lineage>
        <taxon>Bacteria</taxon>
        <taxon>Bacillati</taxon>
        <taxon>Actinomycetota</taxon>
        <taxon>Actinomycetes</taxon>
        <taxon>Kitasatosporales</taxon>
        <taxon>Streptomycetaceae</taxon>
        <taxon>Streptomyces</taxon>
    </lineage>
</organism>
<dbReference type="RefSeq" id="WP_145802402.1">
    <property type="nucleotide sequence ID" value="NZ_JBIBEG010000002.1"/>
</dbReference>
<feature type="region of interest" description="Disordered" evidence="1">
    <location>
        <begin position="1"/>
        <end position="25"/>
    </location>
</feature>
<reference evidence="2 3" key="1">
    <citation type="submission" date="2024-10" db="EMBL/GenBank/DDBJ databases">
        <title>The Natural Products Discovery Center: Release of the First 8490 Sequenced Strains for Exploring Actinobacteria Biosynthetic Diversity.</title>
        <authorList>
            <person name="Kalkreuter E."/>
            <person name="Kautsar S.A."/>
            <person name="Yang D."/>
            <person name="Bader C.D."/>
            <person name="Teijaro C.N."/>
            <person name="Fluegel L."/>
            <person name="Davis C.M."/>
            <person name="Simpson J.R."/>
            <person name="Lauterbach L."/>
            <person name="Steele A.D."/>
            <person name="Gui C."/>
            <person name="Meng S."/>
            <person name="Li G."/>
            <person name="Viehrig K."/>
            <person name="Ye F."/>
            <person name="Su P."/>
            <person name="Kiefer A.F."/>
            <person name="Nichols A."/>
            <person name="Cepeda A.J."/>
            <person name="Yan W."/>
            <person name="Fan B."/>
            <person name="Jiang Y."/>
            <person name="Adhikari A."/>
            <person name="Zheng C.-J."/>
            <person name="Schuster L."/>
            <person name="Cowan T.M."/>
            <person name="Smanski M.J."/>
            <person name="Chevrette M.G."/>
            <person name="De Carvalho L.P.S."/>
            <person name="Shen B."/>
        </authorList>
    </citation>
    <scope>NUCLEOTIDE SEQUENCE [LARGE SCALE GENOMIC DNA]</scope>
    <source>
        <strain evidence="2 3">NPDC012540</strain>
    </source>
</reference>
<proteinExistence type="predicted"/>
<name>A0ABW6X5E0_9ACTN</name>
<sequence>MNTASPRAGGDGRARTTIPTSADPSSSRALRYVADIIELHERLSYRQLPAEISGTPLYHAEDVHSGLITLTVRDSQIPARYLRGILGFRLAQYLRLSWISADLVYRTAAYHEPLPRPGQMESIHTVTLCSRTGRIRGYVGLSCSADPVSLPLDSPRRALFPTEAAHGIDLLGQYARLGLGTHQVFELKRFLRDQSMPLGIQHDRVPWHLMLGMGEAMIQLDDAIRLVLGDAKEHVALRHLRLAGFDLHVVEDTSPSLPESDPLAPIYHQGVLAKPFVAPVPEDLPWYRDVVRSYMDGSSDLTSYHEMVARLAGRRQANGGSMIPRQRGGAA</sequence>
<protein>
    <submittedName>
        <fullName evidence="2">Uncharacterized protein</fullName>
    </submittedName>
</protein>
<evidence type="ECO:0000313" key="2">
    <source>
        <dbReference type="EMBL" id="MFF5896576.1"/>
    </source>
</evidence>
<keyword evidence="3" id="KW-1185">Reference proteome</keyword>
<evidence type="ECO:0000313" key="3">
    <source>
        <dbReference type="Proteomes" id="UP001602322"/>
    </source>
</evidence>
<gene>
    <name evidence="2" type="ORF">ACFY8O_11695</name>
</gene>
<dbReference type="Proteomes" id="UP001602322">
    <property type="component" value="Unassembled WGS sequence"/>
</dbReference>
<dbReference type="EMBL" id="JBIBEG010000002">
    <property type="protein sequence ID" value="MFF5896576.1"/>
    <property type="molecule type" value="Genomic_DNA"/>
</dbReference>